<keyword evidence="2" id="KW-0808">Transferase</keyword>
<keyword evidence="3" id="KW-1185">Reference proteome</keyword>
<accession>A0A844X9Y7</accession>
<reference evidence="2 3" key="1">
    <citation type="submission" date="2019-12" db="EMBL/GenBank/DDBJ databases">
        <authorList>
            <person name="Lee S.D."/>
        </authorList>
    </citation>
    <scope>NUCLEOTIDE SEQUENCE [LARGE SCALE GENOMIC DNA]</scope>
    <source>
        <strain evidence="2 3">GH3-10</strain>
    </source>
</reference>
<reference evidence="2 3" key="2">
    <citation type="submission" date="2020-02" db="EMBL/GenBank/DDBJ databases">
        <title>Erythrobacter dongmakensis sp. nov., isolated from a tidal mudflat.</title>
        <authorList>
            <person name="Kim I.S."/>
        </authorList>
    </citation>
    <scope>NUCLEOTIDE SEQUENCE [LARGE SCALE GENOMIC DNA]</scope>
    <source>
        <strain evidence="2 3">GH3-10</strain>
    </source>
</reference>
<protein>
    <submittedName>
        <fullName evidence="2">Diacylglycerol kinase</fullName>
    </submittedName>
</protein>
<dbReference type="RefSeq" id="WP_160484150.1">
    <property type="nucleotide sequence ID" value="NZ_WUBR01000001.1"/>
</dbReference>
<dbReference type="PROSITE" id="PS50146">
    <property type="entry name" value="DAGK"/>
    <property type="match status" value="1"/>
</dbReference>
<dbReference type="EMBL" id="WUBR01000001">
    <property type="protein sequence ID" value="MWV26458.1"/>
    <property type="molecule type" value="Genomic_DNA"/>
</dbReference>
<evidence type="ECO:0000259" key="1">
    <source>
        <dbReference type="PROSITE" id="PS50146"/>
    </source>
</evidence>
<dbReference type="InterPro" id="IPR001206">
    <property type="entry name" value="Diacylglycerol_kinase_cat_dom"/>
</dbReference>
<dbReference type="GO" id="GO:0016301">
    <property type="term" value="F:kinase activity"/>
    <property type="evidence" value="ECO:0007669"/>
    <property type="project" value="UniProtKB-KW"/>
</dbReference>
<dbReference type="Pfam" id="PF00781">
    <property type="entry name" value="DAGK_cat"/>
    <property type="match status" value="1"/>
</dbReference>
<comment type="caution">
    <text evidence="2">The sequence shown here is derived from an EMBL/GenBank/DDBJ whole genome shotgun (WGS) entry which is preliminary data.</text>
</comment>
<evidence type="ECO:0000313" key="2">
    <source>
        <dbReference type="EMBL" id="MWV26458.1"/>
    </source>
</evidence>
<dbReference type="SUPFAM" id="SSF111331">
    <property type="entry name" value="NAD kinase/diacylglycerol kinase-like"/>
    <property type="match status" value="1"/>
</dbReference>
<keyword evidence="2" id="KW-0418">Kinase</keyword>
<sequence length="342" mass="36932">MDGSIHLFERLPQVDSVPQSEKQIAQPSARARPLVGLIRNVRSHRNEGRQQAEVLGDNVLLATPHRRSELAGVLADFAAQQVDYLAIDGGDGTVRDVLTCGAGVFGESWPTVIILPGGKTNALALDLGVPTDWSFDDALTAIENGRLVHRHPLVIAQRDNERAQVRGFAMGAGVFNQVIALGQRSHDLGAFNHAVVAITGLWSVGQAILGFSGNKWRQGTPMRIQQSDGTELPHLGGLPASERYMLFASTLQKYPAGLDPFHDVDGPLQVAVLDNARRRLLFGLPAMLRGSASAKTRRRGYHAFGDTAVDLDLSQSFILDGEAFPAGQYRVSAGPKLRFVVP</sequence>
<dbReference type="Gene3D" id="3.40.50.10330">
    <property type="entry name" value="Probable inorganic polyphosphate/atp-NAD kinase, domain 1"/>
    <property type="match status" value="1"/>
</dbReference>
<evidence type="ECO:0000313" key="3">
    <source>
        <dbReference type="Proteomes" id="UP000461409"/>
    </source>
</evidence>
<feature type="domain" description="DAGKc" evidence="1">
    <location>
        <begin position="76"/>
        <end position="162"/>
    </location>
</feature>
<dbReference type="AlphaFoldDB" id="A0A844X9Y7"/>
<name>A0A844X9Y7_9SPHN</name>
<dbReference type="Proteomes" id="UP000461409">
    <property type="component" value="Unassembled WGS sequence"/>
</dbReference>
<dbReference type="InterPro" id="IPR017438">
    <property type="entry name" value="ATP-NAD_kinase_N"/>
</dbReference>
<organism evidence="2 3">
    <name type="scientific">Aurantiacibacter rhizosphaerae</name>
    <dbReference type="NCBI Taxonomy" id="2691582"/>
    <lineage>
        <taxon>Bacteria</taxon>
        <taxon>Pseudomonadati</taxon>
        <taxon>Pseudomonadota</taxon>
        <taxon>Alphaproteobacteria</taxon>
        <taxon>Sphingomonadales</taxon>
        <taxon>Erythrobacteraceae</taxon>
        <taxon>Aurantiacibacter</taxon>
    </lineage>
</organism>
<dbReference type="InterPro" id="IPR016064">
    <property type="entry name" value="NAD/diacylglycerol_kinase_sf"/>
</dbReference>
<gene>
    <name evidence="2" type="ORF">GRF63_00945</name>
</gene>
<proteinExistence type="predicted"/>